<protein>
    <submittedName>
        <fullName evidence="1">Uncharacterized protein</fullName>
    </submittedName>
</protein>
<evidence type="ECO:0000313" key="1">
    <source>
        <dbReference type="EMBL" id="GGL64613.1"/>
    </source>
</evidence>
<evidence type="ECO:0000313" key="2">
    <source>
        <dbReference type="Proteomes" id="UP000607197"/>
    </source>
</evidence>
<comment type="caution">
    <text evidence="1">The sequence shown here is derived from an EMBL/GenBank/DDBJ whole genome shotgun (WGS) entry which is preliminary data.</text>
</comment>
<name>A0A830F5D9_9EURY</name>
<keyword evidence="2" id="KW-1185">Reference proteome</keyword>
<organism evidence="1 2">
    <name type="scientific">Halocalculus aciditolerans</name>
    <dbReference type="NCBI Taxonomy" id="1383812"/>
    <lineage>
        <taxon>Archaea</taxon>
        <taxon>Methanobacteriati</taxon>
        <taxon>Methanobacteriota</taxon>
        <taxon>Stenosarchaea group</taxon>
        <taxon>Halobacteria</taxon>
        <taxon>Halobacteriales</taxon>
        <taxon>Halobacteriaceae</taxon>
        <taxon>Halocalculus</taxon>
    </lineage>
</organism>
<reference evidence="1" key="1">
    <citation type="journal article" date="2014" name="Int. J. Syst. Evol. Microbiol.">
        <title>Complete genome sequence of Corynebacterium casei LMG S-19264T (=DSM 44701T), isolated from a smear-ripened cheese.</title>
        <authorList>
            <consortium name="US DOE Joint Genome Institute (JGI-PGF)"/>
            <person name="Walter F."/>
            <person name="Albersmeier A."/>
            <person name="Kalinowski J."/>
            <person name="Ruckert C."/>
        </authorList>
    </citation>
    <scope>NUCLEOTIDE SEQUENCE</scope>
    <source>
        <strain evidence="1">JCM 19596</strain>
    </source>
</reference>
<reference evidence="1" key="2">
    <citation type="submission" date="2020-09" db="EMBL/GenBank/DDBJ databases">
        <authorList>
            <person name="Sun Q."/>
            <person name="Ohkuma M."/>
        </authorList>
    </citation>
    <scope>NUCLEOTIDE SEQUENCE</scope>
    <source>
        <strain evidence="1">JCM 19596</strain>
    </source>
</reference>
<proteinExistence type="predicted"/>
<dbReference type="AlphaFoldDB" id="A0A830F5D9"/>
<gene>
    <name evidence="1" type="ORF">GCM10009039_23190</name>
</gene>
<dbReference type="Proteomes" id="UP000607197">
    <property type="component" value="Unassembled WGS sequence"/>
</dbReference>
<accession>A0A830F5D9</accession>
<dbReference type="EMBL" id="BMPG01000003">
    <property type="protein sequence ID" value="GGL64613.1"/>
    <property type="molecule type" value="Genomic_DNA"/>
</dbReference>
<sequence>MGDRALAGEFHRHDVEELEGALQGDVGEEFGEGVDADEEFAVLAVEAVVEEGGERDTDLREVGGVLDGADVDGRAGADARPVVGARARRGGSGDFADGDGEDALRLVFVLRSPPDEVLVDAAVPGDDDDVLVTGFGRGQEGVAGRLVVVEEEDVGSGARNGDIVARIIVVLFDSQRETLSCDVLLTYRI</sequence>